<feature type="domain" description="CENP-V/GFA" evidence="5">
    <location>
        <begin position="8"/>
        <end position="117"/>
    </location>
</feature>
<keyword evidence="7" id="KW-1185">Reference proteome</keyword>
<dbReference type="RefSeq" id="WP_099018534.1">
    <property type="nucleotide sequence ID" value="NZ_NIHB01000001.1"/>
</dbReference>
<evidence type="ECO:0000259" key="5">
    <source>
        <dbReference type="PROSITE" id="PS51891"/>
    </source>
</evidence>
<proteinExistence type="inferred from homology"/>
<protein>
    <recommendedName>
        <fullName evidence="5">CENP-V/GFA domain-containing protein</fullName>
    </recommendedName>
</protein>
<dbReference type="AlphaFoldDB" id="A0A4R6XTE0"/>
<dbReference type="InterPro" id="IPR011057">
    <property type="entry name" value="Mss4-like_sf"/>
</dbReference>
<dbReference type="PROSITE" id="PS51891">
    <property type="entry name" value="CENP_V_GFA"/>
    <property type="match status" value="1"/>
</dbReference>
<evidence type="ECO:0000313" key="6">
    <source>
        <dbReference type="EMBL" id="TDR20703.1"/>
    </source>
</evidence>
<name>A0A4R6XTE0_9GAMM</name>
<accession>A0A4R6XTE0</accession>
<dbReference type="GO" id="GO:0016846">
    <property type="term" value="F:carbon-sulfur lyase activity"/>
    <property type="evidence" value="ECO:0007669"/>
    <property type="project" value="InterPro"/>
</dbReference>
<keyword evidence="3" id="KW-0862">Zinc</keyword>
<evidence type="ECO:0000313" key="7">
    <source>
        <dbReference type="Proteomes" id="UP000295724"/>
    </source>
</evidence>
<sequence>MNSTVDGCEGGCACGKVRYQLNTAPLIVHCCHCRYCQRQTGSAFAINALYETSQVKLLSGVVDKIVTPSPSGKGQTIARCAECHVALWSHYFMGGIDKLISFIRVGSLDNPDLLPPDVHIFTESKQSWVLLPPDTLVVQEFYNYATTWSAENQLIRKQLLEKSKSLAK</sequence>
<dbReference type="EMBL" id="SNZB01000003">
    <property type="protein sequence ID" value="TDR20703.1"/>
    <property type="molecule type" value="Genomic_DNA"/>
</dbReference>
<dbReference type="PANTHER" id="PTHR33337">
    <property type="entry name" value="GFA DOMAIN-CONTAINING PROTEIN"/>
    <property type="match status" value="1"/>
</dbReference>
<organism evidence="6 7">
    <name type="scientific">Marinicella litoralis</name>
    <dbReference type="NCBI Taxonomy" id="644220"/>
    <lineage>
        <taxon>Bacteria</taxon>
        <taxon>Pseudomonadati</taxon>
        <taxon>Pseudomonadota</taxon>
        <taxon>Gammaproteobacteria</taxon>
        <taxon>Lysobacterales</taxon>
        <taxon>Marinicellaceae</taxon>
        <taxon>Marinicella</taxon>
    </lineage>
</organism>
<dbReference type="Pfam" id="PF04828">
    <property type="entry name" value="GFA"/>
    <property type="match status" value="1"/>
</dbReference>
<comment type="caution">
    <text evidence="6">The sequence shown here is derived from an EMBL/GenBank/DDBJ whole genome shotgun (WGS) entry which is preliminary data.</text>
</comment>
<reference evidence="6 7" key="1">
    <citation type="submission" date="2019-03" db="EMBL/GenBank/DDBJ databases">
        <title>Genomic Encyclopedia of Type Strains, Phase IV (KMG-IV): sequencing the most valuable type-strain genomes for metagenomic binning, comparative biology and taxonomic classification.</title>
        <authorList>
            <person name="Goeker M."/>
        </authorList>
    </citation>
    <scope>NUCLEOTIDE SEQUENCE [LARGE SCALE GENOMIC DNA]</scope>
    <source>
        <strain evidence="6 7">DSM 25488</strain>
    </source>
</reference>
<dbReference type="OrthoDB" id="9786619at2"/>
<dbReference type="Gene3D" id="3.90.1590.10">
    <property type="entry name" value="glutathione-dependent formaldehyde- activating enzyme (gfa)"/>
    <property type="match status" value="1"/>
</dbReference>
<evidence type="ECO:0000256" key="3">
    <source>
        <dbReference type="ARBA" id="ARBA00022833"/>
    </source>
</evidence>
<evidence type="ECO:0000256" key="2">
    <source>
        <dbReference type="ARBA" id="ARBA00022723"/>
    </source>
</evidence>
<dbReference type="PANTHER" id="PTHR33337:SF33">
    <property type="entry name" value="CENP-V_GFA DOMAIN-CONTAINING PROTEIN"/>
    <property type="match status" value="1"/>
</dbReference>
<evidence type="ECO:0000256" key="1">
    <source>
        <dbReference type="ARBA" id="ARBA00005495"/>
    </source>
</evidence>
<dbReference type="GO" id="GO:0046872">
    <property type="term" value="F:metal ion binding"/>
    <property type="evidence" value="ECO:0007669"/>
    <property type="project" value="UniProtKB-KW"/>
</dbReference>
<dbReference type="SUPFAM" id="SSF51316">
    <property type="entry name" value="Mss4-like"/>
    <property type="match status" value="1"/>
</dbReference>
<comment type="similarity">
    <text evidence="1">Belongs to the Gfa family.</text>
</comment>
<keyword evidence="4" id="KW-0456">Lyase</keyword>
<dbReference type="Proteomes" id="UP000295724">
    <property type="component" value="Unassembled WGS sequence"/>
</dbReference>
<gene>
    <name evidence="6" type="ORF">C8D91_1681</name>
</gene>
<evidence type="ECO:0000256" key="4">
    <source>
        <dbReference type="ARBA" id="ARBA00023239"/>
    </source>
</evidence>
<keyword evidence="2" id="KW-0479">Metal-binding</keyword>
<dbReference type="InterPro" id="IPR006913">
    <property type="entry name" value="CENP-V/GFA"/>
</dbReference>